<gene>
    <name evidence="2" type="ORF">ETD96_42510</name>
</gene>
<name>A0A5S4FY25_9ACTN</name>
<reference evidence="2 3" key="1">
    <citation type="submission" date="2019-05" db="EMBL/GenBank/DDBJ databases">
        <title>Draft genome sequence of Actinomadura geliboluensis A8036.</title>
        <authorList>
            <person name="Saricaoglu S."/>
            <person name="Isik K."/>
        </authorList>
    </citation>
    <scope>NUCLEOTIDE SEQUENCE [LARGE SCALE GENOMIC DNA]</scope>
    <source>
        <strain evidence="2 3">A8036</strain>
    </source>
</reference>
<evidence type="ECO:0000313" key="2">
    <source>
        <dbReference type="EMBL" id="TMR25717.1"/>
    </source>
</evidence>
<dbReference type="RefSeq" id="WP_138642141.1">
    <property type="nucleotide sequence ID" value="NZ_VCKZ01000619.1"/>
</dbReference>
<sequence length="148" mass="15754">MTVLTDDELRKLALPEPPTPESMGRLSAKLAGDPMLGLRVMKSLIEKPGSWAVLFTLTPEQEAGLSDTSTDVSGFVQAIDNVPLLGPVGQVTFRLTGPDSGIPTQEGESDNPWYVPDKVTIKVEGEVQSTPQGNSGHVGGSVAVEWHF</sequence>
<comment type="caution">
    <text evidence="2">The sequence shown here is derived from an EMBL/GenBank/DDBJ whole genome shotgun (WGS) entry which is preliminary data.</text>
</comment>
<dbReference type="Proteomes" id="UP000305238">
    <property type="component" value="Unassembled WGS sequence"/>
</dbReference>
<feature type="region of interest" description="Disordered" evidence="1">
    <location>
        <begin position="1"/>
        <end position="24"/>
    </location>
</feature>
<dbReference type="EMBL" id="VCKZ01000619">
    <property type="protein sequence ID" value="TMR25717.1"/>
    <property type="molecule type" value="Genomic_DNA"/>
</dbReference>
<evidence type="ECO:0000313" key="3">
    <source>
        <dbReference type="Proteomes" id="UP000305238"/>
    </source>
</evidence>
<protein>
    <submittedName>
        <fullName evidence="2">Uncharacterized protein</fullName>
    </submittedName>
</protein>
<evidence type="ECO:0000256" key="1">
    <source>
        <dbReference type="SAM" id="MobiDB-lite"/>
    </source>
</evidence>
<keyword evidence="3" id="KW-1185">Reference proteome</keyword>
<organism evidence="2 3">
    <name type="scientific">Actinomadura geliboluensis</name>
    <dbReference type="NCBI Taxonomy" id="882440"/>
    <lineage>
        <taxon>Bacteria</taxon>
        <taxon>Bacillati</taxon>
        <taxon>Actinomycetota</taxon>
        <taxon>Actinomycetes</taxon>
        <taxon>Streptosporangiales</taxon>
        <taxon>Thermomonosporaceae</taxon>
        <taxon>Actinomadura</taxon>
    </lineage>
</organism>
<accession>A0A5S4FY25</accession>
<dbReference type="AlphaFoldDB" id="A0A5S4FY25"/>
<proteinExistence type="predicted"/>
<dbReference type="OrthoDB" id="9828669at2"/>